<dbReference type="InterPro" id="IPR036188">
    <property type="entry name" value="FAD/NAD-bd_sf"/>
</dbReference>
<gene>
    <name evidence="7" type="ORF">L207DRAFT_572943</name>
</gene>
<protein>
    <submittedName>
        <fullName evidence="7">FAD/NAD(P)-binding domain-containing protein</fullName>
    </submittedName>
</protein>
<organism evidence="7 8">
    <name type="scientific">Hyaloscypha variabilis (strain UAMH 11265 / GT02V1 / F)</name>
    <name type="common">Meliniomyces variabilis</name>
    <dbReference type="NCBI Taxonomy" id="1149755"/>
    <lineage>
        <taxon>Eukaryota</taxon>
        <taxon>Fungi</taxon>
        <taxon>Dikarya</taxon>
        <taxon>Ascomycota</taxon>
        <taxon>Pezizomycotina</taxon>
        <taxon>Leotiomycetes</taxon>
        <taxon>Helotiales</taxon>
        <taxon>Hyaloscyphaceae</taxon>
        <taxon>Hyaloscypha</taxon>
        <taxon>Hyaloscypha variabilis</taxon>
    </lineage>
</organism>
<comment type="similarity">
    <text evidence="1">Belongs to the paxM FAD-dependent monooxygenase family.</text>
</comment>
<keyword evidence="3" id="KW-0274">FAD</keyword>
<dbReference type="OrthoDB" id="10029326at2759"/>
<evidence type="ECO:0000313" key="7">
    <source>
        <dbReference type="EMBL" id="PMD31271.1"/>
    </source>
</evidence>
<dbReference type="Gene3D" id="3.50.50.60">
    <property type="entry name" value="FAD/NAD(P)-binding domain"/>
    <property type="match status" value="1"/>
</dbReference>
<reference evidence="7 8" key="1">
    <citation type="submission" date="2016-04" db="EMBL/GenBank/DDBJ databases">
        <title>A degradative enzymes factory behind the ericoid mycorrhizal symbiosis.</title>
        <authorList>
            <consortium name="DOE Joint Genome Institute"/>
            <person name="Martino E."/>
            <person name="Morin E."/>
            <person name="Grelet G."/>
            <person name="Kuo A."/>
            <person name="Kohler A."/>
            <person name="Daghino S."/>
            <person name="Barry K."/>
            <person name="Choi C."/>
            <person name="Cichocki N."/>
            <person name="Clum A."/>
            <person name="Copeland A."/>
            <person name="Hainaut M."/>
            <person name="Haridas S."/>
            <person name="Labutti K."/>
            <person name="Lindquist E."/>
            <person name="Lipzen A."/>
            <person name="Khouja H.-R."/>
            <person name="Murat C."/>
            <person name="Ohm R."/>
            <person name="Olson A."/>
            <person name="Spatafora J."/>
            <person name="Veneault-Fourrey C."/>
            <person name="Henrissat B."/>
            <person name="Grigoriev I."/>
            <person name="Martin F."/>
            <person name="Perotto S."/>
        </authorList>
    </citation>
    <scope>NUCLEOTIDE SEQUENCE [LARGE SCALE GENOMIC DNA]</scope>
    <source>
        <strain evidence="7 8">F</strain>
    </source>
</reference>
<evidence type="ECO:0000256" key="4">
    <source>
        <dbReference type="ARBA" id="ARBA00023002"/>
    </source>
</evidence>
<dbReference type="InterPro" id="IPR050493">
    <property type="entry name" value="FAD-dep_Monooxygenase_BioMet"/>
</dbReference>
<keyword evidence="4" id="KW-0560">Oxidoreductase</keyword>
<name>A0A2J6QYF5_HYAVF</name>
<dbReference type="AlphaFoldDB" id="A0A2J6QYF5"/>
<dbReference type="SUPFAM" id="SSF51905">
    <property type="entry name" value="FAD/NAD(P)-binding domain"/>
    <property type="match status" value="1"/>
</dbReference>
<dbReference type="PANTHER" id="PTHR13789:SF309">
    <property type="entry name" value="PUTATIVE (AFU_ORTHOLOGUE AFUA_6G14510)-RELATED"/>
    <property type="match status" value="1"/>
</dbReference>
<keyword evidence="2" id="KW-0285">Flavoprotein</keyword>
<dbReference type="PANTHER" id="PTHR13789">
    <property type="entry name" value="MONOOXYGENASE"/>
    <property type="match status" value="1"/>
</dbReference>
<keyword evidence="8" id="KW-1185">Reference proteome</keyword>
<sequence length="417" mass="45901">MGTPKVLIVGCGVAGPVIALFLKRKGYSPIVLERSKSTGYEGSALSLAPNGMKVLSTLGLTTSLDAVQYETTQDITCDGTLLSEGKVSSALIEKYGQPMVALPRSSLNRHLKNALLAAEIPLKSEFKVSEIIEDEDQVTVVAEDGRKESGSFVIGCDGINSVVRAWILNSHGLPPESVNFTGIVQHRGLAPTPRSMLKNATGLKFIYGPSAYVTYYPISSMSCLWALYQRPKSGAASWPDTRFLTPEVQEERRKELMEDLKDWPEFVKDAVSTSEEIIYLRLCDRPILPPEQWVSVKGRCVLLGDAAHPLTPHSGQGANQALEDTWHLAQFLPDLKSNTSEPADVLTLSKLKAVFDAFVQKREPRTTTIMNRSKNLGNLKCPDSPKGERRRAGYFETIKFNGAMGQKMQDFMFGEPF</sequence>
<dbReference type="Pfam" id="PF01494">
    <property type="entry name" value="FAD_binding_3"/>
    <property type="match status" value="1"/>
</dbReference>
<feature type="domain" description="FAD-binding" evidence="6">
    <location>
        <begin position="5"/>
        <end position="332"/>
    </location>
</feature>
<keyword evidence="5" id="KW-0503">Monooxygenase</keyword>
<dbReference type="Proteomes" id="UP000235786">
    <property type="component" value="Unassembled WGS sequence"/>
</dbReference>
<accession>A0A2J6QYF5</accession>
<evidence type="ECO:0000259" key="6">
    <source>
        <dbReference type="Pfam" id="PF01494"/>
    </source>
</evidence>
<evidence type="ECO:0000256" key="3">
    <source>
        <dbReference type="ARBA" id="ARBA00022827"/>
    </source>
</evidence>
<dbReference type="InterPro" id="IPR002938">
    <property type="entry name" value="FAD-bd"/>
</dbReference>
<dbReference type="GO" id="GO:0071949">
    <property type="term" value="F:FAD binding"/>
    <property type="evidence" value="ECO:0007669"/>
    <property type="project" value="InterPro"/>
</dbReference>
<dbReference type="PRINTS" id="PR00420">
    <property type="entry name" value="RNGMNOXGNASE"/>
</dbReference>
<dbReference type="EMBL" id="KZ613963">
    <property type="protein sequence ID" value="PMD31271.1"/>
    <property type="molecule type" value="Genomic_DNA"/>
</dbReference>
<dbReference type="STRING" id="1149755.A0A2J6QYF5"/>
<evidence type="ECO:0000256" key="2">
    <source>
        <dbReference type="ARBA" id="ARBA00022630"/>
    </source>
</evidence>
<evidence type="ECO:0000313" key="8">
    <source>
        <dbReference type="Proteomes" id="UP000235786"/>
    </source>
</evidence>
<proteinExistence type="inferred from homology"/>
<evidence type="ECO:0000256" key="5">
    <source>
        <dbReference type="ARBA" id="ARBA00023033"/>
    </source>
</evidence>
<evidence type="ECO:0000256" key="1">
    <source>
        <dbReference type="ARBA" id="ARBA00007992"/>
    </source>
</evidence>
<dbReference type="GO" id="GO:0004497">
    <property type="term" value="F:monooxygenase activity"/>
    <property type="evidence" value="ECO:0007669"/>
    <property type="project" value="UniProtKB-KW"/>
</dbReference>